<keyword evidence="3" id="KW-1185">Reference proteome</keyword>
<protein>
    <recommendedName>
        <fullName evidence="4">Wadjet protein JetD C-terminal domain-containing protein</fullName>
    </recommendedName>
</protein>
<gene>
    <name evidence="2" type="ORF">SAMN06893097_104251</name>
</gene>
<reference evidence="2 3" key="1">
    <citation type="submission" date="2017-09" db="EMBL/GenBank/DDBJ databases">
        <authorList>
            <person name="Ehlers B."/>
            <person name="Leendertz F.H."/>
        </authorList>
    </citation>
    <scope>NUCLEOTIDE SEQUENCE [LARGE SCALE GENOMIC DNA]</scope>
    <source>
        <strain evidence="2 3">DSM 46844</strain>
    </source>
</reference>
<dbReference type="EMBL" id="OBDO01000004">
    <property type="protein sequence ID" value="SNX96536.1"/>
    <property type="molecule type" value="Genomic_DNA"/>
</dbReference>
<proteinExistence type="predicted"/>
<evidence type="ECO:0008006" key="4">
    <source>
        <dbReference type="Google" id="ProtNLM"/>
    </source>
</evidence>
<evidence type="ECO:0000313" key="3">
    <source>
        <dbReference type="Proteomes" id="UP000219514"/>
    </source>
</evidence>
<sequence>MNTDALPSPALSPLAAHLSAVVVAHRRQTVDLDVLYRAAVDFDRSLATSVTGRQELLDALIELDRGDIAALPRGREHFDRRSTPPLPQWVRRPSAGRRTAPEGRTRVWPSALQPAAAMARRPDEFTVLDVVAEFLRRGGADRISVPVRERSLELFGDEKRLDTLLASRLFTSHALTLELLRCHPVPMPFAAQWVPGAPTGEVTLLVAENHHTYASLLEATRAHAAAGGSARWVGYGGGQQFCSSVASVPLLVPVPTRIQYFGDLDLRGLEIPTMASATATAAGLPPVQPVMRLYTALLAHGRKAPAIAVAESAAGAAAAWLGPLAGDAAAVLTGGHRLAQEAVGLELLLEHPEWLLDQPELGSA</sequence>
<organism evidence="2 3">
    <name type="scientific">Geodermatophilus sabuli</name>
    <dbReference type="NCBI Taxonomy" id="1564158"/>
    <lineage>
        <taxon>Bacteria</taxon>
        <taxon>Bacillati</taxon>
        <taxon>Actinomycetota</taxon>
        <taxon>Actinomycetes</taxon>
        <taxon>Geodermatophilales</taxon>
        <taxon>Geodermatophilaceae</taxon>
        <taxon>Geodermatophilus</taxon>
    </lineage>
</organism>
<name>A0A285EEN7_9ACTN</name>
<dbReference type="Proteomes" id="UP000219514">
    <property type="component" value="Unassembled WGS sequence"/>
</dbReference>
<dbReference type="AlphaFoldDB" id="A0A285EEN7"/>
<accession>A0A285EEN7</accession>
<evidence type="ECO:0000256" key="1">
    <source>
        <dbReference type="SAM" id="MobiDB-lite"/>
    </source>
</evidence>
<feature type="region of interest" description="Disordered" evidence="1">
    <location>
        <begin position="76"/>
        <end position="106"/>
    </location>
</feature>
<dbReference type="OrthoDB" id="8263792at2"/>
<evidence type="ECO:0000313" key="2">
    <source>
        <dbReference type="EMBL" id="SNX96536.1"/>
    </source>
</evidence>
<dbReference type="RefSeq" id="WP_097206543.1">
    <property type="nucleotide sequence ID" value="NZ_JACHXB010000002.1"/>
</dbReference>